<dbReference type="InterPro" id="IPR000782">
    <property type="entry name" value="FAS1_domain"/>
</dbReference>
<dbReference type="InterPro" id="IPR036378">
    <property type="entry name" value="FAS1_dom_sf"/>
</dbReference>
<dbReference type="GO" id="GO:0005615">
    <property type="term" value="C:extracellular space"/>
    <property type="evidence" value="ECO:0007669"/>
    <property type="project" value="TreeGrafter"/>
</dbReference>
<reference evidence="4 5" key="1">
    <citation type="submission" date="2017-04" db="EMBL/GenBank/DDBJ databases">
        <title>Genome Sequence of the Model Brown-Rot Fungus Postia placenta SB12.</title>
        <authorList>
            <consortium name="DOE Joint Genome Institute"/>
            <person name="Gaskell J."/>
            <person name="Kersten P."/>
            <person name="Larrondo L.F."/>
            <person name="Canessa P."/>
            <person name="Martinez D."/>
            <person name="Hibbett D."/>
            <person name="Schmoll M."/>
            <person name="Kubicek C.P."/>
            <person name="Martinez A.T."/>
            <person name="Yadav J."/>
            <person name="Master E."/>
            <person name="Magnuson J.K."/>
            <person name="James T."/>
            <person name="Yaver D."/>
            <person name="Berka R."/>
            <person name="Labutti K."/>
            <person name="Lipzen A."/>
            <person name="Aerts A."/>
            <person name="Barry K."/>
            <person name="Henrissat B."/>
            <person name="Blanchette R."/>
            <person name="Grigoriev I."/>
            <person name="Cullen D."/>
        </authorList>
    </citation>
    <scope>NUCLEOTIDE SEQUENCE [LARGE SCALE GENOMIC DNA]</scope>
    <source>
        <strain evidence="4 5">MAD-698-R-SB12</strain>
    </source>
</reference>
<evidence type="ECO:0000313" key="4">
    <source>
        <dbReference type="EMBL" id="OSX68131.1"/>
    </source>
</evidence>
<keyword evidence="5" id="KW-1185">Reference proteome</keyword>
<gene>
    <name evidence="4" type="ORF">POSPLADRAFT_1177148</name>
</gene>
<protein>
    <recommendedName>
        <fullName evidence="3">FAS1 domain-containing protein</fullName>
    </recommendedName>
</protein>
<dbReference type="SMART" id="SM00554">
    <property type="entry name" value="FAS1"/>
    <property type="match status" value="2"/>
</dbReference>
<organism evidence="4 5">
    <name type="scientific">Postia placenta MAD-698-R-SB12</name>
    <dbReference type="NCBI Taxonomy" id="670580"/>
    <lineage>
        <taxon>Eukaryota</taxon>
        <taxon>Fungi</taxon>
        <taxon>Dikarya</taxon>
        <taxon>Basidiomycota</taxon>
        <taxon>Agaricomycotina</taxon>
        <taxon>Agaricomycetes</taxon>
        <taxon>Polyporales</taxon>
        <taxon>Adustoporiaceae</taxon>
        <taxon>Rhodonia</taxon>
    </lineage>
</organism>
<dbReference type="InterPro" id="IPR050904">
    <property type="entry name" value="Adhesion/Biosynth-related"/>
</dbReference>
<dbReference type="RefSeq" id="XP_024344925.1">
    <property type="nucleotide sequence ID" value="XM_024488476.1"/>
</dbReference>
<evidence type="ECO:0000259" key="3">
    <source>
        <dbReference type="PROSITE" id="PS50213"/>
    </source>
</evidence>
<keyword evidence="1" id="KW-0812">Transmembrane</keyword>
<feature type="domain" description="FAS1" evidence="3">
    <location>
        <begin position="25"/>
        <end position="172"/>
    </location>
</feature>
<dbReference type="Proteomes" id="UP000194127">
    <property type="component" value="Unassembled WGS sequence"/>
</dbReference>
<proteinExistence type="predicted"/>
<name>A0A1X6NHN5_9APHY</name>
<dbReference type="PANTHER" id="PTHR10900">
    <property type="entry name" value="PERIOSTIN-RELATED"/>
    <property type="match status" value="1"/>
</dbReference>
<dbReference type="GO" id="GO:0000329">
    <property type="term" value="C:fungal-type vacuole membrane"/>
    <property type="evidence" value="ECO:0007669"/>
    <property type="project" value="TreeGrafter"/>
</dbReference>
<dbReference type="PROSITE" id="PS50213">
    <property type="entry name" value="FAS1"/>
    <property type="match status" value="2"/>
</dbReference>
<feature type="domain" description="FAS1" evidence="3">
    <location>
        <begin position="176"/>
        <end position="325"/>
    </location>
</feature>
<feature type="chain" id="PRO_5012214145" description="FAS1 domain-containing protein" evidence="2">
    <location>
        <begin position="20"/>
        <end position="414"/>
    </location>
</feature>
<dbReference type="AlphaFoldDB" id="A0A1X6NHN5"/>
<dbReference type="SUPFAM" id="SSF82153">
    <property type="entry name" value="FAS1 domain"/>
    <property type="match status" value="2"/>
</dbReference>
<accession>A0A1X6NHN5</accession>
<evidence type="ECO:0000256" key="2">
    <source>
        <dbReference type="SAM" id="SignalP"/>
    </source>
</evidence>
<dbReference type="STRING" id="670580.A0A1X6NHN5"/>
<keyword evidence="2" id="KW-0732">Signal</keyword>
<dbReference type="GO" id="GO:0016236">
    <property type="term" value="P:macroautophagy"/>
    <property type="evidence" value="ECO:0007669"/>
    <property type="project" value="TreeGrafter"/>
</dbReference>
<dbReference type="OrthoDB" id="286301at2759"/>
<dbReference type="GeneID" id="36333425"/>
<dbReference type="EMBL" id="KZ110591">
    <property type="protein sequence ID" value="OSX68131.1"/>
    <property type="molecule type" value="Genomic_DNA"/>
</dbReference>
<evidence type="ECO:0000313" key="5">
    <source>
        <dbReference type="Proteomes" id="UP000194127"/>
    </source>
</evidence>
<dbReference type="PANTHER" id="PTHR10900:SF77">
    <property type="entry name" value="FI19380P1"/>
    <property type="match status" value="1"/>
</dbReference>
<dbReference type="Pfam" id="PF02469">
    <property type="entry name" value="Fasciclin"/>
    <property type="match status" value="1"/>
</dbReference>
<dbReference type="Gene3D" id="2.30.180.10">
    <property type="entry name" value="FAS1 domain"/>
    <property type="match status" value="2"/>
</dbReference>
<keyword evidence="1" id="KW-0472">Membrane</keyword>
<feature type="transmembrane region" description="Helical" evidence="1">
    <location>
        <begin position="386"/>
        <end position="413"/>
    </location>
</feature>
<evidence type="ECO:0000256" key="1">
    <source>
        <dbReference type="SAM" id="Phobius"/>
    </source>
</evidence>
<sequence length="414" mass="42424">MKVSILPYVLLAAVPSALAQNWTFLEGLINTLEGAGCTTLTGAASQLNSSDQGKSLLATLSSGEPYVLFAPDNTAFSNAPSNLTSDITDLFAYHVVSGNFSGVATTYPNVTLGRTFLNDTQYVQLEGNKSQVLAWAIRSDGKTHVLNQVNDSTVTNTTTYGNVTINVVSSVLAYPASFTNSVPYVNSSLTSLESTLTNVSVPFYNSSTGSLSNASVLDVVNSGLRGFTLFAPNNSALAAIQNGLATLESNTSLLQIILDNHLINGTSVYSPELVGQSFVSAAGEALTFAINETGQYVTSGNTTAQIVQPDVLLRNGVVHVIDRVLVNTEENASAASSAAASATSAAAHSTTETRPIGYSQTATLDGASGAGASSTSASKKSSATSVLMGATIGQMVAAGLTALGIAVGGLMTFG</sequence>
<feature type="signal peptide" evidence="2">
    <location>
        <begin position="1"/>
        <end position="19"/>
    </location>
</feature>
<keyword evidence="1" id="KW-1133">Transmembrane helix</keyword>